<dbReference type="Proteomes" id="UP001055879">
    <property type="component" value="Linkage Group LG01"/>
</dbReference>
<keyword evidence="2" id="KW-1185">Reference proteome</keyword>
<name>A0ACB9FNU5_ARCLA</name>
<dbReference type="EMBL" id="CM042047">
    <property type="protein sequence ID" value="KAI3773033.1"/>
    <property type="molecule type" value="Genomic_DNA"/>
</dbReference>
<evidence type="ECO:0000313" key="2">
    <source>
        <dbReference type="Proteomes" id="UP001055879"/>
    </source>
</evidence>
<evidence type="ECO:0000313" key="1">
    <source>
        <dbReference type="EMBL" id="KAI3773033.1"/>
    </source>
</evidence>
<accession>A0ACB9FNU5</accession>
<comment type="caution">
    <text evidence="1">The sequence shown here is derived from an EMBL/GenBank/DDBJ whole genome shotgun (WGS) entry which is preliminary data.</text>
</comment>
<sequence>MEEITRSNQVIPFLFIILRSPILPLVYPFPLPFPQPSFRYFTSHFPHPPISTTLFFFQTLCRPKLAHLLVGSIRISAYFSVFEFDVSYLVDSSVCLKVL</sequence>
<protein>
    <submittedName>
        <fullName evidence="1">Uncharacterized protein</fullName>
    </submittedName>
</protein>
<proteinExistence type="predicted"/>
<reference evidence="2" key="1">
    <citation type="journal article" date="2022" name="Mol. Ecol. Resour.">
        <title>The genomes of chicory, endive, great burdock and yacon provide insights into Asteraceae palaeo-polyploidization history and plant inulin production.</title>
        <authorList>
            <person name="Fan W."/>
            <person name="Wang S."/>
            <person name="Wang H."/>
            <person name="Wang A."/>
            <person name="Jiang F."/>
            <person name="Liu H."/>
            <person name="Zhao H."/>
            <person name="Xu D."/>
            <person name="Zhang Y."/>
        </authorList>
    </citation>
    <scope>NUCLEOTIDE SEQUENCE [LARGE SCALE GENOMIC DNA]</scope>
    <source>
        <strain evidence="2">cv. Niubang</strain>
    </source>
</reference>
<gene>
    <name evidence="1" type="ORF">L6452_04230</name>
</gene>
<reference evidence="1 2" key="2">
    <citation type="journal article" date="2022" name="Mol. Ecol. Resour.">
        <title>The genomes of chicory, endive, great burdock and yacon provide insights into Asteraceae paleo-polyploidization history and plant inulin production.</title>
        <authorList>
            <person name="Fan W."/>
            <person name="Wang S."/>
            <person name="Wang H."/>
            <person name="Wang A."/>
            <person name="Jiang F."/>
            <person name="Liu H."/>
            <person name="Zhao H."/>
            <person name="Xu D."/>
            <person name="Zhang Y."/>
        </authorList>
    </citation>
    <scope>NUCLEOTIDE SEQUENCE [LARGE SCALE GENOMIC DNA]</scope>
    <source>
        <strain evidence="2">cv. Niubang</strain>
    </source>
</reference>
<organism evidence="1 2">
    <name type="scientific">Arctium lappa</name>
    <name type="common">Greater burdock</name>
    <name type="synonym">Lappa major</name>
    <dbReference type="NCBI Taxonomy" id="4217"/>
    <lineage>
        <taxon>Eukaryota</taxon>
        <taxon>Viridiplantae</taxon>
        <taxon>Streptophyta</taxon>
        <taxon>Embryophyta</taxon>
        <taxon>Tracheophyta</taxon>
        <taxon>Spermatophyta</taxon>
        <taxon>Magnoliopsida</taxon>
        <taxon>eudicotyledons</taxon>
        <taxon>Gunneridae</taxon>
        <taxon>Pentapetalae</taxon>
        <taxon>asterids</taxon>
        <taxon>campanulids</taxon>
        <taxon>Asterales</taxon>
        <taxon>Asteraceae</taxon>
        <taxon>Carduoideae</taxon>
        <taxon>Cardueae</taxon>
        <taxon>Arctiinae</taxon>
        <taxon>Arctium</taxon>
    </lineage>
</organism>